<dbReference type="Proteomes" id="UP000494363">
    <property type="component" value="Unassembled WGS sequence"/>
</dbReference>
<keyword evidence="3" id="KW-1185">Reference proteome</keyword>
<dbReference type="AlphaFoldDB" id="A0A6J5EGH6"/>
<name>A0A6J5EGH6_9BURK</name>
<evidence type="ECO:0000313" key="2">
    <source>
        <dbReference type="EMBL" id="CAB3764847.1"/>
    </source>
</evidence>
<reference evidence="2 3" key="1">
    <citation type="submission" date="2020-04" db="EMBL/GenBank/DDBJ databases">
        <authorList>
            <person name="De Canck E."/>
        </authorList>
    </citation>
    <scope>NUCLEOTIDE SEQUENCE [LARGE SCALE GENOMIC DNA]</scope>
    <source>
        <strain evidence="2 3">LMG 29542</strain>
    </source>
</reference>
<sequence length="79" mass="8405">MSIDSEGNVEVDMEALPESRPQADMKEDGYACGAHGSAFGSMRFMNVTKSSAQAHLTMASPVVGHFPSFLGIFAPDLRA</sequence>
<evidence type="ECO:0000256" key="1">
    <source>
        <dbReference type="SAM" id="MobiDB-lite"/>
    </source>
</evidence>
<organism evidence="2 3">
    <name type="scientific">Paraburkholderia humisilvae</name>
    <dbReference type="NCBI Taxonomy" id="627669"/>
    <lineage>
        <taxon>Bacteria</taxon>
        <taxon>Pseudomonadati</taxon>
        <taxon>Pseudomonadota</taxon>
        <taxon>Betaproteobacteria</taxon>
        <taxon>Burkholderiales</taxon>
        <taxon>Burkholderiaceae</taxon>
        <taxon>Paraburkholderia</taxon>
    </lineage>
</organism>
<gene>
    <name evidence="2" type="ORF">LMG29542_04975</name>
</gene>
<accession>A0A6J5EGH6</accession>
<feature type="region of interest" description="Disordered" evidence="1">
    <location>
        <begin position="1"/>
        <end position="28"/>
    </location>
</feature>
<dbReference type="EMBL" id="CADIKH010000025">
    <property type="protein sequence ID" value="CAB3764847.1"/>
    <property type="molecule type" value="Genomic_DNA"/>
</dbReference>
<evidence type="ECO:0000313" key="3">
    <source>
        <dbReference type="Proteomes" id="UP000494363"/>
    </source>
</evidence>
<protein>
    <submittedName>
        <fullName evidence="2">Uncharacterized protein</fullName>
    </submittedName>
</protein>
<proteinExistence type="predicted"/>